<dbReference type="RefSeq" id="WP_173766282.1">
    <property type="nucleotide sequence ID" value="NZ_CP048836.1"/>
</dbReference>
<dbReference type="KEGG" id="azq:G3580_13400"/>
<reference evidence="4 5" key="1">
    <citation type="submission" date="2020-02" db="EMBL/GenBank/DDBJ databases">
        <title>Nitrogenibacter mangrovi gen. nov., sp. nov. isolated from mangrove sediment, a denitrifying betaproteobacterium.</title>
        <authorList>
            <person name="Liao H."/>
            <person name="Tian Y."/>
        </authorList>
    </citation>
    <scope>NUCLEOTIDE SEQUENCE [LARGE SCALE GENOMIC DNA]</scope>
    <source>
        <strain evidence="4 5">M9-3-2</strain>
    </source>
</reference>
<dbReference type="InterPro" id="IPR051398">
    <property type="entry name" value="Polysacch_Deacetylase"/>
</dbReference>
<dbReference type="PROSITE" id="PS51677">
    <property type="entry name" value="NODB"/>
    <property type="match status" value="1"/>
</dbReference>
<name>A0A6C1B730_9RHOO</name>
<dbReference type="GO" id="GO:0005576">
    <property type="term" value="C:extracellular region"/>
    <property type="evidence" value="ECO:0007669"/>
    <property type="project" value="UniProtKB-SubCell"/>
</dbReference>
<gene>
    <name evidence="4" type="ORF">G3580_13400</name>
</gene>
<dbReference type="InterPro" id="IPR011330">
    <property type="entry name" value="Glyco_hydro/deAcase_b/a-brl"/>
</dbReference>
<dbReference type="GO" id="GO:0016810">
    <property type="term" value="F:hydrolase activity, acting on carbon-nitrogen (but not peptide) bonds"/>
    <property type="evidence" value="ECO:0007669"/>
    <property type="project" value="InterPro"/>
</dbReference>
<evidence type="ECO:0000313" key="5">
    <source>
        <dbReference type="Proteomes" id="UP000501991"/>
    </source>
</evidence>
<organism evidence="4 5">
    <name type="scientific">Nitrogeniibacter mangrovi</name>
    <dbReference type="NCBI Taxonomy" id="2016596"/>
    <lineage>
        <taxon>Bacteria</taxon>
        <taxon>Pseudomonadati</taxon>
        <taxon>Pseudomonadota</taxon>
        <taxon>Betaproteobacteria</taxon>
        <taxon>Rhodocyclales</taxon>
        <taxon>Zoogloeaceae</taxon>
        <taxon>Nitrogeniibacter</taxon>
    </lineage>
</organism>
<proteinExistence type="predicted"/>
<dbReference type="EMBL" id="CP048836">
    <property type="protein sequence ID" value="QID18538.1"/>
    <property type="molecule type" value="Genomic_DNA"/>
</dbReference>
<evidence type="ECO:0000256" key="2">
    <source>
        <dbReference type="ARBA" id="ARBA00022729"/>
    </source>
</evidence>
<dbReference type="Gene3D" id="3.20.20.370">
    <property type="entry name" value="Glycoside hydrolase/deacetylase"/>
    <property type="match status" value="1"/>
</dbReference>
<accession>A0A6C1B730</accession>
<dbReference type="AlphaFoldDB" id="A0A6C1B730"/>
<dbReference type="CDD" id="cd10918">
    <property type="entry name" value="CE4_NodB_like_5s_6s"/>
    <property type="match status" value="1"/>
</dbReference>
<feature type="domain" description="NodB homology" evidence="3">
    <location>
        <begin position="38"/>
        <end position="288"/>
    </location>
</feature>
<dbReference type="PANTHER" id="PTHR34216">
    <property type="match status" value="1"/>
</dbReference>
<dbReference type="SUPFAM" id="SSF88713">
    <property type="entry name" value="Glycoside hydrolase/deacetylase"/>
    <property type="match status" value="1"/>
</dbReference>
<sequence>MSEKTFHERLDFLERAGYRVLPLDEAIDRHRAGTIQPDEVAVTIDDGWRGTGEVMLPEFVRRKMPATLYVTTYYVANEQPVLNVLVRYLVERWSREQPQPGTGGAAEEERRITELLGRLRRDKAWPARARELSRIVEELGVNVSVVDLCNAFRLMTSGDVRAASEHGIDVQLHTHTHSLHDQTAAPVRREIATNRQVLADMLSTPEARLRHFCYPSGVYSEAVFPVLRELNVRSATTTEVGINPPGAHPYALKRILDCESMSEIELEAHLSGFMSIAQKARALFRPRA</sequence>
<dbReference type="Proteomes" id="UP000501991">
    <property type="component" value="Chromosome"/>
</dbReference>
<comment type="subcellular location">
    <subcellularLocation>
        <location evidence="1">Secreted</location>
    </subcellularLocation>
</comment>
<keyword evidence="5" id="KW-1185">Reference proteome</keyword>
<evidence type="ECO:0000259" key="3">
    <source>
        <dbReference type="PROSITE" id="PS51677"/>
    </source>
</evidence>
<keyword evidence="2" id="KW-0732">Signal</keyword>
<dbReference type="GO" id="GO:0005975">
    <property type="term" value="P:carbohydrate metabolic process"/>
    <property type="evidence" value="ECO:0007669"/>
    <property type="project" value="InterPro"/>
</dbReference>
<dbReference type="PANTHER" id="PTHR34216:SF3">
    <property type="entry name" value="POLY-BETA-1,6-N-ACETYL-D-GLUCOSAMINE N-DEACETYLASE"/>
    <property type="match status" value="1"/>
</dbReference>
<dbReference type="InterPro" id="IPR002509">
    <property type="entry name" value="NODB_dom"/>
</dbReference>
<protein>
    <submittedName>
        <fullName evidence="4">Polysaccharide deacetylase family protein</fullName>
    </submittedName>
</protein>
<evidence type="ECO:0000256" key="1">
    <source>
        <dbReference type="ARBA" id="ARBA00004613"/>
    </source>
</evidence>
<dbReference type="Pfam" id="PF01522">
    <property type="entry name" value="Polysacc_deac_1"/>
    <property type="match status" value="1"/>
</dbReference>
<evidence type="ECO:0000313" key="4">
    <source>
        <dbReference type="EMBL" id="QID18538.1"/>
    </source>
</evidence>